<protein>
    <submittedName>
        <fullName evidence="1">Uncharacterized protein</fullName>
    </submittedName>
</protein>
<dbReference type="EMBL" id="GBXM01032840">
    <property type="protein sequence ID" value="JAH75737.1"/>
    <property type="molecule type" value="Transcribed_RNA"/>
</dbReference>
<sequence length="15" mass="1770">MQILVQSLLLCRPKK</sequence>
<organism evidence="1">
    <name type="scientific">Anguilla anguilla</name>
    <name type="common">European freshwater eel</name>
    <name type="synonym">Muraena anguilla</name>
    <dbReference type="NCBI Taxonomy" id="7936"/>
    <lineage>
        <taxon>Eukaryota</taxon>
        <taxon>Metazoa</taxon>
        <taxon>Chordata</taxon>
        <taxon>Craniata</taxon>
        <taxon>Vertebrata</taxon>
        <taxon>Euteleostomi</taxon>
        <taxon>Actinopterygii</taxon>
        <taxon>Neopterygii</taxon>
        <taxon>Teleostei</taxon>
        <taxon>Anguilliformes</taxon>
        <taxon>Anguillidae</taxon>
        <taxon>Anguilla</taxon>
    </lineage>
</organism>
<reference evidence="1" key="1">
    <citation type="submission" date="2014-11" db="EMBL/GenBank/DDBJ databases">
        <authorList>
            <person name="Amaro Gonzalez C."/>
        </authorList>
    </citation>
    <scope>NUCLEOTIDE SEQUENCE</scope>
</reference>
<reference evidence="1" key="2">
    <citation type="journal article" date="2015" name="Fish Shellfish Immunol.">
        <title>Early steps in the European eel (Anguilla anguilla)-Vibrio vulnificus interaction in the gills: Role of the RtxA13 toxin.</title>
        <authorList>
            <person name="Callol A."/>
            <person name="Pajuelo D."/>
            <person name="Ebbesson L."/>
            <person name="Teles M."/>
            <person name="MacKenzie S."/>
            <person name="Amaro C."/>
        </authorList>
    </citation>
    <scope>NUCLEOTIDE SEQUENCE</scope>
</reference>
<name>A0A0E9VCH5_ANGAN</name>
<accession>A0A0E9VCH5</accession>
<proteinExistence type="predicted"/>
<evidence type="ECO:0000313" key="1">
    <source>
        <dbReference type="EMBL" id="JAH75737.1"/>
    </source>
</evidence>